<evidence type="ECO:0000313" key="1">
    <source>
        <dbReference type="EMBL" id="KAL3598731.1"/>
    </source>
</evidence>
<evidence type="ECO:0000313" key="2">
    <source>
        <dbReference type="Proteomes" id="UP000309997"/>
    </source>
</evidence>
<protein>
    <submittedName>
        <fullName evidence="1">Uncharacterized protein</fullName>
    </submittedName>
</protein>
<dbReference type="Proteomes" id="UP000309997">
    <property type="component" value="Unassembled WGS sequence"/>
</dbReference>
<dbReference type="EMBL" id="RCHU02000003">
    <property type="protein sequence ID" value="KAL3598731.1"/>
    <property type="molecule type" value="Genomic_DNA"/>
</dbReference>
<name>A0ACC4CMK6_POPAL</name>
<comment type="caution">
    <text evidence="1">The sequence shown here is derived from an EMBL/GenBank/DDBJ whole genome shotgun (WGS) entry which is preliminary data.</text>
</comment>
<reference evidence="1 2" key="1">
    <citation type="journal article" date="2024" name="Plant Biotechnol. J.">
        <title>Genome and CRISPR/Cas9 system of a widespread forest tree (Populus alba) in the world.</title>
        <authorList>
            <person name="Liu Y.J."/>
            <person name="Jiang P.F."/>
            <person name="Han X.M."/>
            <person name="Li X.Y."/>
            <person name="Wang H.M."/>
            <person name="Wang Y.J."/>
            <person name="Wang X.X."/>
            <person name="Zeng Q.Y."/>
        </authorList>
    </citation>
    <scope>NUCLEOTIDE SEQUENCE [LARGE SCALE GENOMIC DNA]</scope>
    <source>
        <strain evidence="2">cv. PAL-ZL1</strain>
    </source>
</reference>
<feature type="non-terminal residue" evidence="1">
    <location>
        <position position="1"/>
    </location>
</feature>
<gene>
    <name evidence="1" type="ORF">D5086_006649</name>
</gene>
<keyword evidence="2" id="KW-1185">Reference proteome</keyword>
<organism evidence="1 2">
    <name type="scientific">Populus alba</name>
    <name type="common">White poplar</name>
    <dbReference type="NCBI Taxonomy" id="43335"/>
    <lineage>
        <taxon>Eukaryota</taxon>
        <taxon>Viridiplantae</taxon>
        <taxon>Streptophyta</taxon>
        <taxon>Embryophyta</taxon>
        <taxon>Tracheophyta</taxon>
        <taxon>Spermatophyta</taxon>
        <taxon>Magnoliopsida</taxon>
        <taxon>eudicotyledons</taxon>
        <taxon>Gunneridae</taxon>
        <taxon>Pentapetalae</taxon>
        <taxon>rosids</taxon>
        <taxon>fabids</taxon>
        <taxon>Malpighiales</taxon>
        <taxon>Salicaceae</taxon>
        <taxon>Saliceae</taxon>
        <taxon>Populus</taxon>
    </lineage>
</organism>
<accession>A0ACC4CMK6</accession>
<sequence length="434" mass="48888">NGKLEEARVLFEEMEDRNVITWTTMIAGYCRIGDVQEAYCFFCRIPERNVVSWTAMISGFTWNGYYGEATSFLLGMLAHGVPPLSSTYAVLFGAAGAIAHLDFGRQLHNMLMKTLSDCDLILSNSLISMYAKCGEIHDAYSIFTNMIYRDLISWNTMIMGLAHHALANETLKVFQTMLQSGTRPNSVTFLGILSVCADIGSLREGQKVHALVVKFGFELDLFVRNSFIRFYSVCGRTSDARMVFDNGFVLDLVSWNSMIDGYVKNGELGLAREIFDEMYERDIFTWNSMISGCKKYSDCLRFFDMMVGGDFVPDAASLAGLKEPSEDLTRKMHTEVEPTLWGDLLSACRAHCISEPGEILAKQLIKLFPNHVVPYLLLSNTYATEGRWDDVENLRTTLKNKTLNSKMVFTSRRHSMLSEAAAQIKLSNIDSIRT</sequence>
<proteinExistence type="predicted"/>